<evidence type="ECO:0000313" key="3">
    <source>
        <dbReference type="EMBL" id="OXA39255.1"/>
    </source>
</evidence>
<comment type="caution">
    <text evidence="3">The sequence shown here is derived from an EMBL/GenBank/DDBJ whole genome shotgun (WGS) entry which is preliminary data.</text>
</comment>
<keyword evidence="2" id="KW-0732">Signal</keyword>
<reference evidence="3 4" key="1">
    <citation type="submission" date="2015-12" db="EMBL/GenBank/DDBJ databases">
        <title>The genome of Folsomia candida.</title>
        <authorList>
            <person name="Faddeeva A."/>
            <person name="Derks M.F."/>
            <person name="Anvar Y."/>
            <person name="Smit S."/>
            <person name="Van Straalen N."/>
            <person name="Roelofs D."/>
        </authorList>
    </citation>
    <scope>NUCLEOTIDE SEQUENCE [LARGE SCALE GENOMIC DNA]</scope>
    <source>
        <strain evidence="3 4">VU population</strain>
        <tissue evidence="3">Whole body</tissue>
    </source>
</reference>
<sequence length="563" mass="65606">MILPQVIAFLLLGPIALAANNQDDSQNCLFIYREYKPDDYIASFIYLTSTSQMPEISPGLATWTIFTSTFNGTSLLINQPRLATDCIVLFIFLIDLNQYPNLRHDQQNLFSYYYNSSNAVFLIALHQRVGIPWGKSPSSVYLHLFSSPKYMDYYNSKNGGAGDTYEPIPQFVTSWDIFQRKWRPHVTSLIKWNILSGNKDNKACVPRSKSHRIKHNSGDGYFYPCSDIQEVYYLLEKRFNISIVYNIWINPSQKVVVFNTIYLSVALTSSVTDFDGILRLYSVHQRHIMYFRAVAKFESTWTVWFTPYDYHCWIAVCITVCLLPTIWVLRLNLIKWFFYYAFEVHFLISIAFRQPIRSYPIKYIIFAFTMLIISSGYESIITMKLMLPTELFQIENIAEFIKLRGYKEIIVDGRYDKGGYNISVNDVDIRNEFAKHDLTKELVKVFQIVSSEFISLYDYIYGVLAWKNSTSGFLFSLDEGLGNLKLYSETIEMMVKVYFKPELGEEIKCGTFHIGGVIHVYGIISADYFWDIDRFMRYVLWESGLTREGPRLLIELSILTIYI</sequence>
<keyword evidence="4" id="KW-1185">Reference proteome</keyword>
<feature type="transmembrane region" description="Helical" evidence="1">
    <location>
        <begin position="359"/>
        <end position="377"/>
    </location>
</feature>
<feature type="chain" id="PRO_5013370737" evidence="2">
    <location>
        <begin position="19"/>
        <end position="563"/>
    </location>
</feature>
<evidence type="ECO:0000313" key="4">
    <source>
        <dbReference type="Proteomes" id="UP000198287"/>
    </source>
</evidence>
<dbReference type="Proteomes" id="UP000198287">
    <property type="component" value="Unassembled WGS sequence"/>
</dbReference>
<keyword evidence="1" id="KW-0812">Transmembrane</keyword>
<feature type="transmembrane region" description="Helical" evidence="1">
    <location>
        <begin position="308"/>
        <end position="329"/>
    </location>
</feature>
<gene>
    <name evidence="3" type="ORF">Fcan01_25850</name>
</gene>
<protein>
    <submittedName>
        <fullName evidence="3">Uncharacterized protein</fullName>
    </submittedName>
</protein>
<proteinExistence type="predicted"/>
<name>A0A226D0X5_FOLCA</name>
<evidence type="ECO:0000256" key="1">
    <source>
        <dbReference type="SAM" id="Phobius"/>
    </source>
</evidence>
<organism evidence="3 4">
    <name type="scientific">Folsomia candida</name>
    <name type="common">Springtail</name>
    <dbReference type="NCBI Taxonomy" id="158441"/>
    <lineage>
        <taxon>Eukaryota</taxon>
        <taxon>Metazoa</taxon>
        <taxon>Ecdysozoa</taxon>
        <taxon>Arthropoda</taxon>
        <taxon>Hexapoda</taxon>
        <taxon>Collembola</taxon>
        <taxon>Entomobryomorpha</taxon>
        <taxon>Isotomoidea</taxon>
        <taxon>Isotomidae</taxon>
        <taxon>Proisotominae</taxon>
        <taxon>Folsomia</taxon>
    </lineage>
</organism>
<accession>A0A226D0X5</accession>
<feature type="signal peptide" evidence="2">
    <location>
        <begin position="1"/>
        <end position="18"/>
    </location>
</feature>
<keyword evidence="1" id="KW-0472">Membrane</keyword>
<dbReference type="AlphaFoldDB" id="A0A226D0X5"/>
<keyword evidence="1" id="KW-1133">Transmembrane helix</keyword>
<dbReference type="EMBL" id="LNIX01000039">
    <property type="protein sequence ID" value="OXA39255.1"/>
    <property type="molecule type" value="Genomic_DNA"/>
</dbReference>
<evidence type="ECO:0000256" key="2">
    <source>
        <dbReference type="SAM" id="SignalP"/>
    </source>
</evidence>